<name>I8T2F3_9GAMM</name>
<evidence type="ECO:0000259" key="9">
    <source>
        <dbReference type="Pfam" id="PF00884"/>
    </source>
</evidence>
<comment type="subcellular location">
    <subcellularLocation>
        <location evidence="1">Cell inner membrane</location>
        <topology evidence="1">Multi-pass membrane protein</topology>
    </subcellularLocation>
</comment>
<dbReference type="AlphaFoldDB" id="I8T2F3"/>
<organism evidence="11 12">
    <name type="scientific">Hydrocarboniphaga effusa AP103</name>
    <dbReference type="NCBI Taxonomy" id="1172194"/>
    <lineage>
        <taxon>Bacteria</taxon>
        <taxon>Pseudomonadati</taxon>
        <taxon>Pseudomonadota</taxon>
        <taxon>Gammaproteobacteria</taxon>
        <taxon>Nevskiales</taxon>
        <taxon>Nevskiaceae</taxon>
        <taxon>Hydrocarboniphaga</taxon>
    </lineage>
</organism>
<evidence type="ECO:0000313" key="11">
    <source>
        <dbReference type="EMBL" id="EIT67858.1"/>
    </source>
</evidence>
<keyword evidence="6 8" id="KW-1133">Transmembrane helix</keyword>
<evidence type="ECO:0000256" key="6">
    <source>
        <dbReference type="ARBA" id="ARBA00022989"/>
    </source>
</evidence>
<dbReference type="PANTHER" id="PTHR30443">
    <property type="entry name" value="INNER MEMBRANE PROTEIN"/>
    <property type="match status" value="1"/>
</dbReference>
<evidence type="ECO:0000256" key="8">
    <source>
        <dbReference type="SAM" id="Phobius"/>
    </source>
</evidence>
<dbReference type="InterPro" id="IPR040423">
    <property type="entry name" value="PEA_transferase"/>
</dbReference>
<dbReference type="Pfam" id="PF00884">
    <property type="entry name" value="Sulfatase"/>
    <property type="match status" value="1"/>
</dbReference>
<feature type="transmembrane region" description="Helical" evidence="8">
    <location>
        <begin position="25"/>
        <end position="42"/>
    </location>
</feature>
<dbReference type="GO" id="GO:0016776">
    <property type="term" value="F:phosphotransferase activity, phosphate group as acceptor"/>
    <property type="evidence" value="ECO:0007669"/>
    <property type="project" value="TreeGrafter"/>
</dbReference>
<dbReference type="STRING" id="1172194.WQQ_42930"/>
<feature type="transmembrane region" description="Helical" evidence="8">
    <location>
        <begin position="137"/>
        <end position="161"/>
    </location>
</feature>
<gene>
    <name evidence="11" type="ORF">WQQ_42930</name>
</gene>
<keyword evidence="2" id="KW-1003">Cell membrane</keyword>
<dbReference type="GO" id="GO:0009244">
    <property type="term" value="P:lipopolysaccharide core region biosynthetic process"/>
    <property type="evidence" value="ECO:0007669"/>
    <property type="project" value="TreeGrafter"/>
</dbReference>
<dbReference type="InterPro" id="IPR012549">
    <property type="entry name" value="EptA-like_N"/>
</dbReference>
<dbReference type="InterPro" id="IPR017850">
    <property type="entry name" value="Alkaline_phosphatase_core_sf"/>
</dbReference>
<feature type="transmembrane region" description="Helical" evidence="8">
    <location>
        <begin position="65"/>
        <end position="86"/>
    </location>
</feature>
<dbReference type="Pfam" id="PF08019">
    <property type="entry name" value="EptA_B_N"/>
    <property type="match status" value="1"/>
</dbReference>
<evidence type="ECO:0000256" key="4">
    <source>
        <dbReference type="ARBA" id="ARBA00022679"/>
    </source>
</evidence>
<evidence type="ECO:0000256" key="5">
    <source>
        <dbReference type="ARBA" id="ARBA00022692"/>
    </source>
</evidence>
<dbReference type="PANTHER" id="PTHR30443:SF0">
    <property type="entry name" value="PHOSPHOETHANOLAMINE TRANSFERASE EPTA"/>
    <property type="match status" value="1"/>
</dbReference>
<dbReference type="CDD" id="cd16017">
    <property type="entry name" value="LptA"/>
    <property type="match status" value="1"/>
</dbReference>
<protein>
    <recommendedName>
        <fullName evidence="13">Phosphoethanolamine transferase</fullName>
    </recommendedName>
</protein>
<feature type="transmembrane region" description="Helical" evidence="8">
    <location>
        <begin position="173"/>
        <end position="192"/>
    </location>
</feature>
<evidence type="ECO:0000313" key="12">
    <source>
        <dbReference type="Proteomes" id="UP000003704"/>
    </source>
</evidence>
<reference evidence="11 12" key="1">
    <citation type="journal article" date="2012" name="J. Bacteriol.">
        <title>Genome Sequence of n-Alkane-Degrading Hydrocarboniphaga effusa Strain AP103T (ATCC BAA-332T).</title>
        <authorList>
            <person name="Chang H.K."/>
            <person name="Zylstra G.J."/>
            <person name="Chae J.C."/>
        </authorList>
    </citation>
    <scope>NUCLEOTIDE SEQUENCE [LARGE SCALE GENOMIC DNA]</scope>
    <source>
        <strain evidence="11 12">AP103</strain>
    </source>
</reference>
<dbReference type="NCBIfam" id="NF028537">
    <property type="entry name" value="P_eth_NH2_trans"/>
    <property type="match status" value="1"/>
</dbReference>
<accession>I8T2F3</accession>
<feature type="transmembrane region" description="Helical" evidence="8">
    <location>
        <begin position="98"/>
        <end position="117"/>
    </location>
</feature>
<dbReference type="GO" id="GO:0005886">
    <property type="term" value="C:plasma membrane"/>
    <property type="evidence" value="ECO:0007669"/>
    <property type="project" value="UniProtKB-SubCell"/>
</dbReference>
<evidence type="ECO:0008006" key="13">
    <source>
        <dbReference type="Google" id="ProtNLM"/>
    </source>
</evidence>
<evidence type="ECO:0000259" key="10">
    <source>
        <dbReference type="Pfam" id="PF08019"/>
    </source>
</evidence>
<sequence>MNSNLEAAGSAWATWRNRFARLSRITVTPTGLMLLVVAYLLLTQNQSLVRAVVGSLPKPFGWQEWRIALSALITTFDVLMLAMIALSWKPVQKPATCVLLMTAAVCSYFMDSFGTLIDKSMIMNVARTDFAEASDLMSGAFWTHVAVFGLLPAVVVWKVRLRRSGFWKEFRTRAALLMLVLTVQAAVLGLQYNELSFWGRENRSVAVLINPVSPINSAYSYLRRQYREHHAAPLLRIAGDATRAAVAGTRPLLVVMVVGETARAQNFQLDGYGRSTNPALSARRDLFNFSAVRSCGTATAESVPCMFSNLGQQRFSPRRAAEQENVLDVLHRLGVRVAWWDNDSGCQGVCSRVGSISIGEKNDPRFCTDGQCLDGALLSDLGDVTLKAEESMLLVLHMKGSHGPAYFKRYPESARRFTPDCRDENVQRCSLSEVVNAYDNSIVYTDSVLSDLIGQLDARSVSTDSVVLYVSDHGESLGEAGLYLHGIPYRLAPDQQTHVPMFLWLSAQASSRLKLDTHCLAQKTGQPTSHDAAFHTLMGLFSVRSKVYDPTLDLLSACQDAG</sequence>
<keyword evidence="3" id="KW-0997">Cell inner membrane</keyword>
<dbReference type="SUPFAM" id="SSF53649">
    <property type="entry name" value="Alkaline phosphatase-like"/>
    <property type="match status" value="1"/>
</dbReference>
<keyword evidence="4" id="KW-0808">Transferase</keyword>
<dbReference type="OrthoDB" id="9786870at2"/>
<proteinExistence type="predicted"/>
<evidence type="ECO:0000256" key="1">
    <source>
        <dbReference type="ARBA" id="ARBA00004429"/>
    </source>
</evidence>
<dbReference type="PATRIC" id="fig|1172194.4.peg.4159"/>
<dbReference type="InterPro" id="IPR058130">
    <property type="entry name" value="PEA_transf_C"/>
</dbReference>
<evidence type="ECO:0000256" key="2">
    <source>
        <dbReference type="ARBA" id="ARBA00022475"/>
    </source>
</evidence>
<feature type="domain" description="Phosphoethanolamine transferase N-terminal" evidence="10">
    <location>
        <begin position="78"/>
        <end position="226"/>
    </location>
</feature>
<dbReference type="InterPro" id="IPR000917">
    <property type="entry name" value="Sulfatase_N"/>
</dbReference>
<dbReference type="Gene3D" id="3.40.720.10">
    <property type="entry name" value="Alkaline Phosphatase, subunit A"/>
    <property type="match status" value="1"/>
</dbReference>
<dbReference type="EMBL" id="AKGD01000004">
    <property type="protein sequence ID" value="EIT67858.1"/>
    <property type="molecule type" value="Genomic_DNA"/>
</dbReference>
<dbReference type="RefSeq" id="WP_007187228.1">
    <property type="nucleotide sequence ID" value="NZ_AKGD01000004.1"/>
</dbReference>
<evidence type="ECO:0000256" key="3">
    <source>
        <dbReference type="ARBA" id="ARBA00022519"/>
    </source>
</evidence>
<feature type="domain" description="Sulfatase N-terminal" evidence="9">
    <location>
        <begin position="254"/>
        <end position="542"/>
    </location>
</feature>
<evidence type="ECO:0000256" key="7">
    <source>
        <dbReference type="ARBA" id="ARBA00023136"/>
    </source>
</evidence>
<keyword evidence="5 8" id="KW-0812">Transmembrane</keyword>
<keyword evidence="12" id="KW-1185">Reference proteome</keyword>
<comment type="caution">
    <text evidence="11">The sequence shown here is derived from an EMBL/GenBank/DDBJ whole genome shotgun (WGS) entry which is preliminary data.</text>
</comment>
<keyword evidence="7 8" id="KW-0472">Membrane</keyword>
<dbReference type="Proteomes" id="UP000003704">
    <property type="component" value="Unassembled WGS sequence"/>
</dbReference>